<accession>A8AFS8</accession>
<proteinExistence type="predicted"/>
<dbReference type="EMBL" id="CP000822">
    <property type="protein sequence ID" value="ABV12341.1"/>
    <property type="molecule type" value="Genomic_DNA"/>
</dbReference>
<evidence type="ECO:0000313" key="2">
    <source>
        <dbReference type="EMBL" id="ABV12341.1"/>
    </source>
</evidence>
<gene>
    <name evidence="2" type="ordered locus">CKO_01201</name>
</gene>
<feature type="region of interest" description="Disordered" evidence="1">
    <location>
        <begin position="1"/>
        <end position="32"/>
    </location>
</feature>
<feature type="region of interest" description="Disordered" evidence="1">
    <location>
        <begin position="57"/>
        <end position="77"/>
    </location>
</feature>
<keyword evidence="3" id="KW-1185">Reference proteome</keyword>
<dbReference type="AlphaFoldDB" id="A8AFS8"/>
<dbReference type="Proteomes" id="UP000008148">
    <property type="component" value="Chromosome"/>
</dbReference>
<organism evidence="2 3">
    <name type="scientific">Citrobacter koseri (strain ATCC BAA-895 / CDC 4225-83 / SGSC4696)</name>
    <dbReference type="NCBI Taxonomy" id="290338"/>
    <lineage>
        <taxon>Bacteria</taxon>
        <taxon>Pseudomonadati</taxon>
        <taxon>Pseudomonadota</taxon>
        <taxon>Gammaproteobacteria</taxon>
        <taxon>Enterobacterales</taxon>
        <taxon>Enterobacteriaceae</taxon>
        <taxon>Citrobacter</taxon>
    </lineage>
</organism>
<evidence type="ECO:0000256" key="1">
    <source>
        <dbReference type="SAM" id="MobiDB-lite"/>
    </source>
</evidence>
<reference evidence="2 3" key="1">
    <citation type="submission" date="2007-08" db="EMBL/GenBank/DDBJ databases">
        <authorList>
            <consortium name="The Citrobacter koseri Genome Sequencing Project"/>
            <person name="McClelland M."/>
            <person name="Sanderson E.K."/>
            <person name="Porwollik S."/>
            <person name="Spieth J."/>
            <person name="Clifton W.S."/>
            <person name="Latreille P."/>
            <person name="Courtney L."/>
            <person name="Wang C."/>
            <person name="Pepin K."/>
            <person name="Bhonagiri V."/>
            <person name="Nash W."/>
            <person name="Johnson M."/>
            <person name="Thiruvilangam P."/>
            <person name="Wilson R."/>
        </authorList>
    </citation>
    <scope>NUCLEOTIDE SEQUENCE [LARGE SCALE GENOMIC DNA]</scope>
    <source>
        <strain evidence="3">ATCC BAA-895 / CDC 4225-83 / SGSC4696</strain>
    </source>
</reference>
<protein>
    <submittedName>
        <fullName evidence="2">Uncharacterized protein</fullName>
    </submittedName>
</protein>
<evidence type="ECO:0000313" key="3">
    <source>
        <dbReference type="Proteomes" id="UP000008148"/>
    </source>
</evidence>
<sequence length="77" mass="8705">MNPRKRAGKTPPLTRSRLIMRQSDNGHQVNGKHARVACRRFTPSSPHPLCSFNCAAEGEKRRAQQSPRRRPPGNCED</sequence>
<dbReference type="HOGENOM" id="CLU_2631803_0_0_6"/>
<name>A8AFS8_CITK8</name>
<dbReference type="KEGG" id="cko:CKO_01201"/>